<organism evidence="2 3">
    <name type="scientific">Candidatus Falkowbacteria bacterium HGW-Falkowbacteria-1</name>
    <dbReference type="NCBI Taxonomy" id="2013768"/>
    <lineage>
        <taxon>Bacteria</taxon>
        <taxon>Candidatus Falkowiibacteriota</taxon>
    </lineage>
</organism>
<reference evidence="2 3" key="1">
    <citation type="journal article" date="2017" name="ISME J.">
        <title>Potential for microbial H2 and metal transformations associated with novel bacteria and archaea in deep terrestrial subsurface sediments.</title>
        <authorList>
            <person name="Hernsdorf A.W."/>
            <person name="Amano Y."/>
            <person name="Miyakawa K."/>
            <person name="Ise K."/>
            <person name="Suzuki Y."/>
            <person name="Anantharaman K."/>
            <person name="Probst A."/>
            <person name="Burstein D."/>
            <person name="Thomas B.C."/>
            <person name="Banfield J.F."/>
        </authorList>
    </citation>
    <scope>NUCLEOTIDE SEQUENCE [LARGE SCALE GENOMIC DNA]</scope>
    <source>
        <strain evidence="2">HGW-Falkowbacteria-1</strain>
    </source>
</reference>
<dbReference type="Proteomes" id="UP000233517">
    <property type="component" value="Unassembled WGS sequence"/>
</dbReference>
<keyword evidence="1" id="KW-0472">Membrane</keyword>
<protein>
    <submittedName>
        <fullName evidence="2">Uncharacterized protein</fullName>
    </submittedName>
</protein>
<name>A0A2N2E9U3_9BACT</name>
<feature type="transmembrane region" description="Helical" evidence="1">
    <location>
        <begin position="202"/>
        <end position="220"/>
    </location>
</feature>
<keyword evidence="1" id="KW-0812">Transmembrane</keyword>
<proteinExistence type="predicted"/>
<feature type="transmembrane region" description="Helical" evidence="1">
    <location>
        <begin position="12"/>
        <end position="30"/>
    </location>
</feature>
<gene>
    <name evidence="2" type="ORF">CVU82_02795</name>
</gene>
<dbReference type="EMBL" id="PHAI01000002">
    <property type="protein sequence ID" value="PKM91500.1"/>
    <property type="molecule type" value="Genomic_DNA"/>
</dbReference>
<dbReference type="AlphaFoldDB" id="A0A2N2E9U3"/>
<evidence type="ECO:0000256" key="1">
    <source>
        <dbReference type="SAM" id="Phobius"/>
    </source>
</evidence>
<sequence length="389" mass="45815">MRKVVSISIKMLLAAFFLYNIGFFSFIINIDKSQPPPIKDDHGKADIQYLNEKIARAEKMGNNYGPEEYFSDLSDIRLKEKENDFDRFAITYVQNSVQTLNSFFHNNLTRYRRNSSDAEYKIFMARLSGAQEKHESIVDPEAKQRAIEFKAKVDAPGFWFGVFLSFLSWLFSFYCENLLLAFVLLWLWWYQDRDKIKINNPVSFMVCLVLYPVVIIRVWIQSVQRGARMFAMNIELRRRQANIFALFSEDEWADIKHFVDRDLRLSDYRNYLDNQHLVRRHSLIPVVAVSIFFLLMPSVVDAKGVVLSDINHVRFFSEVHMLTNPPPILEQSCFKQDVVRDNVFVADEVLFLEREVVLYANFIWRFIIYNSSKQKPGFIKNPDPIPLFC</sequence>
<evidence type="ECO:0000313" key="2">
    <source>
        <dbReference type="EMBL" id="PKM91500.1"/>
    </source>
</evidence>
<keyword evidence="1" id="KW-1133">Transmembrane helix</keyword>
<comment type="caution">
    <text evidence="2">The sequence shown here is derived from an EMBL/GenBank/DDBJ whole genome shotgun (WGS) entry which is preliminary data.</text>
</comment>
<feature type="transmembrane region" description="Helical" evidence="1">
    <location>
        <begin position="158"/>
        <end position="190"/>
    </location>
</feature>
<accession>A0A2N2E9U3</accession>
<evidence type="ECO:0000313" key="3">
    <source>
        <dbReference type="Proteomes" id="UP000233517"/>
    </source>
</evidence>